<accession>A0A398D5G5</accession>
<dbReference type="OrthoDB" id="9806952at2"/>
<keyword evidence="1" id="KW-0472">Membrane</keyword>
<dbReference type="SMART" id="SM00471">
    <property type="entry name" value="HDc"/>
    <property type="match status" value="1"/>
</dbReference>
<gene>
    <name evidence="4" type="ORF">SMC5_04195</name>
    <name evidence="3" type="ORF">SMC6_03620</name>
</gene>
<reference evidence="5 6" key="1">
    <citation type="submission" date="2018-09" db="EMBL/GenBank/DDBJ databases">
        <title>Discovery and Ecogenomic Context for Candidatus Cryosericales, a Global Caldiserica Order Active in Thawing Permafrost.</title>
        <authorList>
            <person name="Martinez M.A."/>
            <person name="Woodcroft B.J."/>
            <person name="Ignacio Espinoza J.C."/>
            <person name="Zayed A."/>
            <person name="Singleton C.M."/>
            <person name="Boyd J."/>
            <person name="Li Y.-F."/>
            <person name="Purvine S."/>
            <person name="Maughan H."/>
            <person name="Hodgkins S.B."/>
            <person name="Anderson D."/>
            <person name="Sederholm M."/>
            <person name="Temperton B."/>
            <person name="Saleska S.R."/>
            <person name="Tyson G.W."/>
            <person name="Rich V.I."/>
        </authorList>
    </citation>
    <scope>NUCLEOTIDE SEQUENCE [LARGE SCALE GENOMIC DNA]</scope>
    <source>
        <strain evidence="4 6">SMC5</strain>
        <strain evidence="3 5">SMC6</strain>
    </source>
</reference>
<feature type="domain" description="HD" evidence="2">
    <location>
        <begin position="483"/>
        <end position="625"/>
    </location>
</feature>
<keyword evidence="1" id="KW-0812">Transmembrane</keyword>
<evidence type="ECO:0000313" key="5">
    <source>
        <dbReference type="Proteomes" id="UP000266260"/>
    </source>
</evidence>
<evidence type="ECO:0000259" key="2">
    <source>
        <dbReference type="PROSITE" id="PS51831"/>
    </source>
</evidence>
<evidence type="ECO:0000313" key="3">
    <source>
        <dbReference type="EMBL" id="RIE08719.1"/>
    </source>
</evidence>
<dbReference type="InterPro" id="IPR003607">
    <property type="entry name" value="HD/PDEase_dom"/>
</dbReference>
<name>A0A398D5G5_9BACT</name>
<feature type="transmembrane region" description="Helical" evidence="1">
    <location>
        <begin position="368"/>
        <end position="387"/>
    </location>
</feature>
<feature type="transmembrane region" description="Helical" evidence="1">
    <location>
        <begin position="429"/>
        <end position="450"/>
    </location>
</feature>
<dbReference type="Pfam" id="PF07698">
    <property type="entry name" value="7TM-7TMR_HD"/>
    <property type="match status" value="1"/>
</dbReference>
<feature type="transmembrane region" description="Helical" evidence="1">
    <location>
        <begin position="334"/>
        <end position="361"/>
    </location>
</feature>
<dbReference type="InterPro" id="IPR006675">
    <property type="entry name" value="HDIG_dom"/>
</dbReference>
<evidence type="ECO:0000256" key="1">
    <source>
        <dbReference type="SAM" id="Phobius"/>
    </source>
</evidence>
<proteinExistence type="predicted"/>
<keyword evidence="5" id="KW-1185">Reference proteome</keyword>
<protein>
    <submittedName>
        <fullName evidence="3">HDIG domain-containing protein</fullName>
    </submittedName>
</protein>
<dbReference type="CDD" id="cd00077">
    <property type="entry name" value="HDc"/>
    <property type="match status" value="1"/>
</dbReference>
<evidence type="ECO:0000313" key="6">
    <source>
        <dbReference type="Proteomes" id="UP000266489"/>
    </source>
</evidence>
<dbReference type="InterPro" id="IPR011621">
    <property type="entry name" value="Metal-dep_PHydrolase_7TM_intra"/>
</dbReference>
<organism evidence="3 5">
    <name type="scientific">Candidatus Cryosericum odellii</name>
    <dbReference type="NCBI Taxonomy" id="2290917"/>
    <lineage>
        <taxon>Bacteria</taxon>
        <taxon>Pseudomonadati</taxon>
        <taxon>Caldisericota/Cryosericota group</taxon>
        <taxon>Candidatus Cryosericota</taxon>
        <taxon>Candidatus Cryosericia</taxon>
        <taxon>Candidatus Cryosericales</taxon>
        <taxon>Candidatus Cryosericaceae</taxon>
        <taxon>Candidatus Cryosericum</taxon>
    </lineage>
</organism>
<dbReference type="Pfam" id="PF01966">
    <property type="entry name" value="HD"/>
    <property type="match status" value="1"/>
</dbReference>
<dbReference type="Gene3D" id="1.10.3210.10">
    <property type="entry name" value="Hypothetical protein af1432"/>
    <property type="match status" value="1"/>
</dbReference>
<dbReference type="InterPro" id="IPR006674">
    <property type="entry name" value="HD_domain"/>
</dbReference>
<dbReference type="Proteomes" id="UP000266260">
    <property type="component" value="Unassembled WGS sequence"/>
</dbReference>
<keyword evidence="1" id="KW-1133">Transmembrane helix</keyword>
<dbReference type="PANTHER" id="PTHR36442">
    <property type="entry name" value="CYCLIC-DI-AMP PHOSPHODIESTERASE PGPH"/>
    <property type="match status" value="1"/>
</dbReference>
<dbReference type="NCBIfam" id="TIGR00277">
    <property type="entry name" value="HDIG"/>
    <property type="match status" value="1"/>
</dbReference>
<dbReference type="PANTHER" id="PTHR36442:SF1">
    <property type="entry name" value="CYCLIC-DI-AMP PHOSPHODIESTERASE PGPH"/>
    <property type="match status" value="1"/>
</dbReference>
<dbReference type="AlphaFoldDB" id="A0A398D5G5"/>
<feature type="transmembrane region" description="Helical" evidence="1">
    <location>
        <begin position="280"/>
        <end position="300"/>
    </location>
</feature>
<dbReference type="Pfam" id="PF07697">
    <property type="entry name" value="7TMR-HDED"/>
    <property type="match status" value="1"/>
</dbReference>
<dbReference type="EMBL" id="QXIT01000069">
    <property type="protein sequence ID" value="RIE08719.1"/>
    <property type="molecule type" value="Genomic_DNA"/>
</dbReference>
<sequence>MTRQNRIADFFRPVHHSLILRLTRFRRTGTLVFILVALLSAILCALPFIPVRRRVSEGTVVSADMVSRRDIVYVDNVRTAALRKSASDEVAPIYKFDSSRLPAATTALESAMTKVIGIRAQDTTVDQESQRIAALLMTAAGATTKYLATCSESELQSSKTVAREALTIVMGRGVLEGSLSAARESINTELKSYGVSDNQVRSAYLLAARFVSSNLIYDQEATQLARDKAASSVSPVVSTILAGTAVVKKGSTLDQSTADLLLSTGLVWGPRALQNVVSQMLVALLAWGTIALAVMLLGSAKGRTEHLLMETAVIGGACIVIGWLAGGVTATMSPFFLCMLLGFVFFEGALATVFGFALMVLTWIMVPMPAEVLSGLVVGAIVVFIVIRKVNKVSALLIAGPIAGASAALVYSALAGLSEQRLSVIAANAGYLVAGGVIAAVFALGLTLVFERLFNVATVVRLRELLDTGSKLLAQLFESAPGTYHHSLNVANLAAGAAQRIGANWLMARVGGYYHDIGKLLHPQFFGENRGELPNIHEDISPELSTKVILEHVQAGVTIARSNHLPPEVVDIIAEHHGTTVVQFFYDKASAERANLSPDAFRYQGPKPHTRESSLIFLADGVEAAARSLPKVDKPALEGLIDAVVNARIADGQLAESQLTLGEIATVRDYFLTSLISFYHVRDAYPTLEETNERT</sequence>
<dbReference type="PROSITE" id="PS51831">
    <property type="entry name" value="HD"/>
    <property type="match status" value="1"/>
</dbReference>
<accession>A0A398DKH7</accession>
<feature type="transmembrane region" description="Helical" evidence="1">
    <location>
        <begin position="30"/>
        <end position="49"/>
    </location>
</feature>
<dbReference type="EMBL" id="QXIU01000104">
    <property type="protein sequence ID" value="RIE11664.1"/>
    <property type="molecule type" value="Genomic_DNA"/>
</dbReference>
<dbReference type="InterPro" id="IPR011624">
    <property type="entry name" value="Metal-dep_PHydrolase_7TM_extra"/>
</dbReference>
<dbReference type="SUPFAM" id="SSF109604">
    <property type="entry name" value="HD-domain/PDEase-like"/>
    <property type="match status" value="1"/>
</dbReference>
<dbReference type="RefSeq" id="WP_119119724.1">
    <property type="nucleotide sequence ID" value="NZ_QXIT01000069.1"/>
</dbReference>
<evidence type="ECO:0000313" key="4">
    <source>
        <dbReference type="EMBL" id="RIE11664.1"/>
    </source>
</evidence>
<comment type="caution">
    <text evidence="3">The sequence shown here is derived from an EMBL/GenBank/DDBJ whole genome shotgun (WGS) entry which is preliminary data.</text>
</comment>
<feature type="transmembrane region" description="Helical" evidence="1">
    <location>
        <begin position="393"/>
        <end position="417"/>
    </location>
</feature>
<dbReference type="InterPro" id="IPR052722">
    <property type="entry name" value="PgpH_phosphodiesterase"/>
</dbReference>
<feature type="transmembrane region" description="Helical" evidence="1">
    <location>
        <begin position="307"/>
        <end position="328"/>
    </location>
</feature>
<dbReference type="Proteomes" id="UP000266489">
    <property type="component" value="Unassembled WGS sequence"/>
</dbReference>